<dbReference type="PANTHER" id="PTHR43000">
    <property type="entry name" value="DTDP-D-GLUCOSE 4,6-DEHYDRATASE-RELATED"/>
    <property type="match status" value="1"/>
</dbReference>
<reference evidence="2 3" key="1">
    <citation type="submission" date="2019-10" db="EMBL/GenBank/DDBJ databases">
        <title>Vibrio sp. nov. isolated from a shrimp pond.</title>
        <authorList>
            <person name="Gomez-Gil B."/>
            <person name="Enciso-Ibarra J."/>
            <person name="Enciso-Ibarra K."/>
            <person name="Bolan-Mejia C."/>
        </authorList>
    </citation>
    <scope>NUCLEOTIDE SEQUENCE [LARGE SCALE GENOMIC DNA]</scope>
    <source>
        <strain evidence="2 3">CAIM 722</strain>
    </source>
</reference>
<dbReference type="Proteomes" id="UP000462621">
    <property type="component" value="Unassembled WGS sequence"/>
</dbReference>
<keyword evidence="3" id="KW-1185">Reference proteome</keyword>
<dbReference type="Gene3D" id="3.90.25.10">
    <property type="entry name" value="UDP-galactose 4-epimerase, domain 1"/>
    <property type="match status" value="1"/>
</dbReference>
<protein>
    <submittedName>
        <fullName evidence="2">NAD-dependent epimerase/dehydratase family protein</fullName>
    </submittedName>
</protein>
<feature type="domain" description="NAD(P)-binding" evidence="1">
    <location>
        <begin position="6"/>
        <end position="291"/>
    </location>
</feature>
<evidence type="ECO:0000313" key="3">
    <source>
        <dbReference type="Proteomes" id="UP000462621"/>
    </source>
</evidence>
<sequence length="295" mass="32727">MKEKVLLTGMGGFTGKYVAEELSAHGYQVVGLVYKNAAENQVACDLTDKSAVLECLEQVQPDYVIHLAALSFVGHDDQKAFYDVNVFGSLNILEAAAELGLIFKKVVFASSANIYGNPVGVEKIDESVAPAPVNHYAMSKLAMEYMTQLWFDRFPLVITRSFNYTGPGQAEHFLIPKIVSHFKQKSSDIELGNIEVYRDFSDVRDIAKAYVRLLELDVSSQVVNLCSGNVSSLSSIIELMERIAGYKINVKVNPAFVRENEIKTLGGDNRKLVSLTGFEPTITIDKTLRDMYNAY</sequence>
<organism evidence="2 3">
    <name type="scientific">Vibrio eleionomae</name>
    <dbReference type="NCBI Taxonomy" id="2653505"/>
    <lineage>
        <taxon>Bacteria</taxon>
        <taxon>Pseudomonadati</taxon>
        <taxon>Pseudomonadota</taxon>
        <taxon>Gammaproteobacteria</taxon>
        <taxon>Vibrionales</taxon>
        <taxon>Vibrionaceae</taxon>
        <taxon>Vibrio</taxon>
    </lineage>
</organism>
<dbReference type="AlphaFoldDB" id="A0A7X4LQJ2"/>
<dbReference type="InterPro" id="IPR016040">
    <property type="entry name" value="NAD(P)-bd_dom"/>
</dbReference>
<dbReference type="EMBL" id="WEKT01000072">
    <property type="protein sequence ID" value="MZI95806.1"/>
    <property type="molecule type" value="Genomic_DNA"/>
</dbReference>
<comment type="caution">
    <text evidence="2">The sequence shown here is derived from an EMBL/GenBank/DDBJ whole genome shotgun (WGS) entry which is preliminary data.</text>
</comment>
<dbReference type="Gene3D" id="3.40.50.720">
    <property type="entry name" value="NAD(P)-binding Rossmann-like Domain"/>
    <property type="match status" value="1"/>
</dbReference>
<dbReference type="InterPro" id="IPR036291">
    <property type="entry name" value="NAD(P)-bd_dom_sf"/>
</dbReference>
<dbReference type="Pfam" id="PF16363">
    <property type="entry name" value="GDP_Man_Dehyd"/>
    <property type="match status" value="1"/>
</dbReference>
<dbReference type="SUPFAM" id="SSF51735">
    <property type="entry name" value="NAD(P)-binding Rossmann-fold domains"/>
    <property type="match status" value="1"/>
</dbReference>
<gene>
    <name evidence="2" type="ORF">F9817_21715</name>
</gene>
<proteinExistence type="predicted"/>
<accession>A0A7X4LQJ2</accession>
<evidence type="ECO:0000259" key="1">
    <source>
        <dbReference type="Pfam" id="PF16363"/>
    </source>
</evidence>
<name>A0A7X4LQJ2_9VIBR</name>
<evidence type="ECO:0000313" key="2">
    <source>
        <dbReference type="EMBL" id="MZI95806.1"/>
    </source>
</evidence>
<dbReference type="RefSeq" id="WP_161158302.1">
    <property type="nucleotide sequence ID" value="NZ_WEKT01000072.1"/>
</dbReference>